<dbReference type="EMBL" id="JAJVCN010000002">
    <property type="protein sequence ID" value="MCE7007044.1"/>
    <property type="molecule type" value="Genomic_DNA"/>
</dbReference>
<dbReference type="Proteomes" id="UP001521150">
    <property type="component" value="Unassembled WGS sequence"/>
</dbReference>
<organism evidence="1 2">
    <name type="scientific">Kibdelosporangium philippinense</name>
    <dbReference type="NCBI Taxonomy" id="211113"/>
    <lineage>
        <taxon>Bacteria</taxon>
        <taxon>Bacillati</taxon>
        <taxon>Actinomycetota</taxon>
        <taxon>Actinomycetes</taxon>
        <taxon>Pseudonocardiales</taxon>
        <taxon>Pseudonocardiaceae</taxon>
        <taxon>Kibdelosporangium</taxon>
    </lineage>
</organism>
<evidence type="ECO:0000313" key="2">
    <source>
        <dbReference type="Proteomes" id="UP001521150"/>
    </source>
</evidence>
<name>A0ABS8ZI42_9PSEU</name>
<keyword evidence="2" id="KW-1185">Reference proteome</keyword>
<gene>
    <name evidence="1" type="ORF">LWC34_30065</name>
</gene>
<dbReference type="RefSeq" id="WP_233728443.1">
    <property type="nucleotide sequence ID" value="NZ_JAJVCN010000002.1"/>
</dbReference>
<accession>A0ABS8ZI42</accession>
<protein>
    <submittedName>
        <fullName evidence="1">Uncharacterized protein</fullName>
    </submittedName>
</protein>
<evidence type="ECO:0000313" key="1">
    <source>
        <dbReference type="EMBL" id="MCE7007044.1"/>
    </source>
</evidence>
<reference evidence="1 2" key="1">
    <citation type="submission" date="2021-12" db="EMBL/GenBank/DDBJ databases">
        <title>Genome sequence of Kibdelosporangium philippinense ATCC 49844.</title>
        <authorList>
            <person name="Fedorov E.A."/>
            <person name="Omeragic M."/>
            <person name="Shalygina K.F."/>
            <person name="Maclea K.S."/>
        </authorList>
    </citation>
    <scope>NUCLEOTIDE SEQUENCE [LARGE SCALE GENOMIC DNA]</scope>
    <source>
        <strain evidence="1 2">ATCC 49844</strain>
    </source>
</reference>
<comment type="caution">
    <text evidence="1">The sequence shown here is derived from an EMBL/GenBank/DDBJ whole genome shotgun (WGS) entry which is preliminary data.</text>
</comment>
<sequence length="165" mass="18103">MTTSVWVTIMVGVLSAVLSSTTTLAGQWMAIVRQVKLAHVERDARRDERGEQRREDDRKRREECYATFLVAARTLRDASVRASATSADIGSLVAALREAASIIELRAPKVADESLPAVMERAERLTTVRLNGAASQVVMDAVDSFDQRVVTVRQAMRADIASVDS</sequence>
<proteinExistence type="predicted"/>